<accession>A0A917H105</accession>
<dbReference type="EMBL" id="BMGT01000001">
    <property type="protein sequence ID" value="GGG64095.1"/>
    <property type="molecule type" value="Genomic_DNA"/>
</dbReference>
<gene>
    <name evidence="2" type="ORF">GCM10011585_02110</name>
</gene>
<dbReference type="AlphaFoldDB" id="A0A917H105"/>
<sequence length="256" mass="27170">MPVALAQSALQPEATPHAEVAALPDAPGEAFRSIGNNSVEVVDSSSTSAEASSDAMPTAQRAPQRATASRWSKLVLPGQQAPVLTDKDKFLLGAKDSVSLYSMTGWVFSAGFSQLLNKTPNYGTDKGAYGQRLGAASIRNISEDIFGTSVMAPILREDPRYYRMGRGHSVTRRAVYAATRLFITRTDSGRATPNLALFTGNLEAAALTNAYYPARNRGASQTMLTFGASLGGSMIGFGVSEFLGDALELAHIKKSE</sequence>
<comment type="caution">
    <text evidence="2">The sequence shown here is derived from an EMBL/GenBank/DDBJ whole genome shotgun (WGS) entry which is preliminary data.</text>
</comment>
<reference evidence="2" key="2">
    <citation type="submission" date="2020-09" db="EMBL/GenBank/DDBJ databases">
        <authorList>
            <person name="Sun Q."/>
            <person name="Zhou Y."/>
        </authorList>
    </citation>
    <scope>NUCLEOTIDE SEQUENCE</scope>
    <source>
        <strain evidence="2">CGMCC 1.12997</strain>
    </source>
</reference>
<reference evidence="2" key="1">
    <citation type="journal article" date="2014" name="Int. J. Syst. Evol. Microbiol.">
        <title>Complete genome sequence of Corynebacterium casei LMG S-19264T (=DSM 44701T), isolated from a smear-ripened cheese.</title>
        <authorList>
            <consortium name="US DOE Joint Genome Institute (JGI-PGF)"/>
            <person name="Walter F."/>
            <person name="Albersmeier A."/>
            <person name="Kalinowski J."/>
            <person name="Ruckert C."/>
        </authorList>
    </citation>
    <scope>NUCLEOTIDE SEQUENCE</scope>
    <source>
        <strain evidence="2">CGMCC 1.12997</strain>
    </source>
</reference>
<proteinExistence type="predicted"/>
<organism evidence="2 3">
    <name type="scientific">Edaphobacter dinghuensis</name>
    <dbReference type="NCBI Taxonomy" id="1560005"/>
    <lineage>
        <taxon>Bacteria</taxon>
        <taxon>Pseudomonadati</taxon>
        <taxon>Acidobacteriota</taxon>
        <taxon>Terriglobia</taxon>
        <taxon>Terriglobales</taxon>
        <taxon>Acidobacteriaceae</taxon>
        <taxon>Edaphobacter</taxon>
    </lineage>
</organism>
<feature type="compositionally biased region" description="Low complexity" evidence="1">
    <location>
        <begin position="42"/>
        <end position="55"/>
    </location>
</feature>
<name>A0A917H105_9BACT</name>
<feature type="region of interest" description="Disordered" evidence="1">
    <location>
        <begin position="42"/>
        <end position="66"/>
    </location>
</feature>
<protein>
    <submittedName>
        <fullName evidence="2">Uncharacterized protein</fullName>
    </submittedName>
</protein>
<evidence type="ECO:0000313" key="3">
    <source>
        <dbReference type="Proteomes" id="UP000647241"/>
    </source>
</evidence>
<dbReference type="Proteomes" id="UP000647241">
    <property type="component" value="Unassembled WGS sequence"/>
</dbReference>
<evidence type="ECO:0000256" key="1">
    <source>
        <dbReference type="SAM" id="MobiDB-lite"/>
    </source>
</evidence>
<evidence type="ECO:0000313" key="2">
    <source>
        <dbReference type="EMBL" id="GGG64095.1"/>
    </source>
</evidence>
<keyword evidence="3" id="KW-1185">Reference proteome</keyword>
<dbReference type="RefSeq" id="WP_188552317.1">
    <property type="nucleotide sequence ID" value="NZ_BMGT01000001.1"/>
</dbReference>